<dbReference type="EMBL" id="AP013068">
    <property type="protein sequence ID" value="BAN50711.1"/>
    <property type="molecule type" value="Genomic_DNA"/>
</dbReference>
<evidence type="ECO:0000313" key="3">
    <source>
        <dbReference type="Proteomes" id="UP000015503"/>
    </source>
</evidence>
<feature type="signal peptide" evidence="1">
    <location>
        <begin position="1"/>
        <end position="22"/>
    </location>
</feature>
<sequence>MQRKLSKATTLLFAVTAGQASAALFEVDPGPYDPAIGSFAAWYQDTHGRTLDLCLSKNVSSRVAGAPGAPSYMCSLLPEPGVFDDAEPLVFPTNFPPEAFWFTADAAIADAASGIDLTFGAAIEAAFAVEEPAEGDQISFARIRIRVDVPTIGTYTVTHPYGVEVFDVTAAEFGADGGRAINMTRDIGIGAPKTYNGALGGDIGPFLRSVNGPYAEVNPATGQLDRFIGDPNLDEPVTGSPFDTNYVRIQGPGGIDLRTNLFAISGKLSEVVRPTPVIVQRATYSRSSGEAGLSTQQDVFAMAPPPPATAQYLDSAAATVPMTEANATGNWYGQSSANATPPATVEVSADNSVAIPNSTPTTLSAPLVDVVSIQRAEYSLNSGQLTLVASSSDETEPPALTATASSGAAIGTLGGDGATKTLVTGISPTPPAKVTVTSASGGSDTEEVVLLP</sequence>
<dbReference type="RefSeq" id="WP_016494839.1">
    <property type="nucleotide sequence ID" value="NC_021499.1"/>
</dbReference>
<name>S6B0G3_METRE</name>
<protein>
    <submittedName>
        <fullName evidence="2">Uncharacterized protein</fullName>
    </submittedName>
</protein>
<dbReference type="Proteomes" id="UP000015503">
    <property type="component" value="Chromosome"/>
</dbReference>
<dbReference type="KEGG" id="pre:PCA10_49790"/>
<accession>S6B0G3</accession>
<keyword evidence="3" id="KW-1185">Reference proteome</keyword>
<evidence type="ECO:0000313" key="2">
    <source>
        <dbReference type="EMBL" id="BAN50711.1"/>
    </source>
</evidence>
<dbReference type="eggNOG" id="ENOG5032XZH">
    <property type="taxonomic scope" value="Bacteria"/>
</dbReference>
<reference evidence="2 3" key="1">
    <citation type="journal article" date="2013" name="Genome Announc.">
        <title>Complete Genome Sequence of the Carbazole Degrader Pseudomonas resinovorans Strain CA10 (NBRC 106553).</title>
        <authorList>
            <person name="Shintani M."/>
            <person name="Hosoyama A."/>
            <person name="Ohji S."/>
            <person name="Tsuchikane K."/>
            <person name="Takarada H."/>
            <person name="Yamazoe A."/>
            <person name="Fujita N."/>
            <person name="Nojiri H."/>
        </authorList>
    </citation>
    <scope>NUCLEOTIDE SEQUENCE [LARGE SCALE GENOMIC DNA]</scope>
    <source>
        <strain evidence="2 3">NBRC 106553</strain>
    </source>
</reference>
<keyword evidence="1" id="KW-0732">Signal</keyword>
<feature type="chain" id="PRO_5004536595" evidence="1">
    <location>
        <begin position="23"/>
        <end position="452"/>
    </location>
</feature>
<dbReference type="HOGENOM" id="CLU_635953_0_0_6"/>
<proteinExistence type="predicted"/>
<gene>
    <name evidence="2" type="ORF">PCA10_49790</name>
</gene>
<organism evidence="2 3">
    <name type="scientific">Metapseudomonas resinovorans NBRC 106553</name>
    <dbReference type="NCBI Taxonomy" id="1245471"/>
    <lineage>
        <taxon>Bacteria</taxon>
        <taxon>Pseudomonadati</taxon>
        <taxon>Pseudomonadota</taxon>
        <taxon>Gammaproteobacteria</taxon>
        <taxon>Pseudomonadales</taxon>
        <taxon>Pseudomonadaceae</taxon>
        <taxon>Metapseudomonas</taxon>
    </lineage>
</organism>
<dbReference type="AlphaFoldDB" id="S6B0G3"/>
<dbReference type="PATRIC" id="fig|1245471.3.peg.5045"/>
<dbReference type="OrthoDB" id="7006393at2"/>
<dbReference type="STRING" id="1245471.PCA10_49790"/>
<evidence type="ECO:0000256" key="1">
    <source>
        <dbReference type="SAM" id="SignalP"/>
    </source>
</evidence>